<evidence type="ECO:0000256" key="5">
    <source>
        <dbReference type="HAMAP-Rule" id="MF_00902"/>
    </source>
</evidence>
<gene>
    <name evidence="5" type="primary">tatC</name>
    <name evidence="6" type="ORF">CYPRO_1234</name>
</gene>
<dbReference type="AlphaFoldDB" id="A0A345UJ45"/>
<feature type="transmembrane region" description="Helical" evidence="5">
    <location>
        <begin position="34"/>
        <end position="53"/>
    </location>
</feature>
<dbReference type="PRINTS" id="PR01840">
    <property type="entry name" value="TATCFAMILY"/>
</dbReference>
<comment type="subunit">
    <text evidence="5">Forms a complex with TatA.</text>
</comment>
<accession>A0A345UJ45</accession>
<keyword evidence="7" id="KW-1185">Reference proteome</keyword>
<dbReference type="OrthoDB" id="9777044at2"/>
<reference evidence="6 7" key="1">
    <citation type="submission" date="2018-03" db="EMBL/GenBank/DDBJ databases">
        <title>Phenotypic and genomic properties of Cyclonatronum proteinivorum gen. nov., sp. nov., a haloalkaliphilic bacteroidete from soda lakes possessing Na+-translocating rhodopsin.</title>
        <authorList>
            <person name="Toshchakov S.V."/>
            <person name="Korzhenkov A."/>
            <person name="Samarov N.I."/>
            <person name="Kublanov I.V."/>
            <person name="Muntyan M.S."/>
            <person name="Sorokin D.Y."/>
        </authorList>
    </citation>
    <scope>NUCLEOTIDE SEQUENCE [LARGE SCALE GENOMIC DNA]</scope>
    <source>
        <strain evidence="6 7">Omega</strain>
    </source>
</reference>
<comment type="function">
    <text evidence="5">Part of the twin-arginine translocation (Tat) system that transports large folded proteins containing a characteristic twin-arginine motif in their signal peptide across membranes.</text>
</comment>
<dbReference type="InterPro" id="IPR002033">
    <property type="entry name" value="TatC"/>
</dbReference>
<comment type="similarity">
    <text evidence="5">Belongs to the TatC family.</text>
</comment>
<dbReference type="PANTHER" id="PTHR30371:SF0">
    <property type="entry name" value="SEC-INDEPENDENT PROTEIN TRANSLOCASE PROTEIN TATC, CHLOROPLASTIC-RELATED"/>
    <property type="match status" value="1"/>
</dbReference>
<evidence type="ECO:0000256" key="1">
    <source>
        <dbReference type="ARBA" id="ARBA00004141"/>
    </source>
</evidence>
<evidence type="ECO:0000313" key="7">
    <source>
        <dbReference type="Proteomes" id="UP000254808"/>
    </source>
</evidence>
<evidence type="ECO:0000256" key="3">
    <source>
        <dbReference type="ARBA" id="ARBA00022989"/>
    </source>
</evidence>
<dbReference type="GO" id="GO:0033281">
    <property type="term" value="C:TAT protein transport complex"/>
    <property type="evidence" value="ECO:0007669"/>
    <property type="project" value="UniProtKB-UniRule"/>
</dbReference>
<feature type="transmembrane region" description="Helical" evidence="5">
    <location>
        <begin position="175"/>
        <end position="200"/>
    </location>
</feature>
<dbReference type="KEGG" id="cprv:CYPRO_1234"/>
<evidence type="ECO:0000313" key="6">
    <source>
        <dbReference type="EMBL" id="AXJ00497.1"/>
    </source>
</evidence>
<proteinExistence type="inferred from homology"/>
<evidence type="ECO:0000256" key="2">
    <source>
        <dbReference type="ARBA" id="ARBA00022692"/>
    </source>
</evidence>
<feature type="transmembrane region" description="Helical" evidence="5">
    <location>
        <begin position="235"/>
        <end position="254"/>
    </location>
</feature>
<dbReference type="NCBIfam" id="TIGR00945">
    <property type="entry name" value="tatC"/>
    <property type="match status" value="1"/>
</dbReference>
<name>A0A345UJ45_9BACT</name>
<comment type="subcellular location">
    <subcellularLocation>
        <location evidence="5">Cell membrane</location>
        <topology evidence="5">Multi-pass membrane protein</topology>
    </subcellularLocation>
    <subcellularLocation>
        <location evidence="1">Membrane</location>
        <topology evidence="1">Multi-pass membrane protein</topology>
    </subcellularLocation>
</comment>
<keyword evidence="5" id="KW-0811">Translocation</keyword>
<sequence>MDRELPKAVPPQLQTDNMSFLDHLEELRWRIIKGLGGVLLGIIVAFIYSDFFIDTVLLGPVYKDFFVYQWIGLDAVDISLQNRRLPGQFFTYWGTLFVVGFIIGSPLFIYQLWKFIEPALESKEKRRTRFTAFSITGLFLAGVTFGYTVLVPFAVQFFAQFQLSDSVRNDIDITAYFSAVTMWIVACGIIFQLPMVSYTLSKVGILTPEFMIKYRKLAIVMCFVLAAFITPPDPVSQFLIGIPLFLLYQLGIYISRYVNKKRDKEIWGASGKP</sequence>
<dbReference type="GO" id="GO:0043953">
    <property type="term" value="P:protein transport by the Tat complex"/>
    <property type="evidence" value="ECO:0007669"/>
    <property type="project" value="UniProtKB-UniRule"/>
</dbReference>
<dbReference type="HAMAP" id="MF_00902">
    <property type="entry name" value="TatC"/>
    <property type="match status" value="1"/>
</dbReference>
<organism evidence="6 7">
    <name type="scientific">Cyclonatronum proteinivorum</name>
    <dbReference type="NCBI Taxonomy" id="1457365"/>
    <lineage>
        <taxon>Bacteria</taxon>
        <taxon>Pseudomonadati</taxon>
        <taxon>Balneolota</taxon>
        <taxon>Balneolia</taxon>
        <taxon>Balneolales</taxon>
        <taxon>Cyclonatronaceae</taxon>
        <taxon>Cyclonatronum</taxon>
    </lineage>
</organism>
<feature type="transmembrane region" description="Helical" evidence="5">
    <location>
        <begin position="212"/>
        <end position="229"/>
    </location>
</feature>
<keyword evidence="5" id="KW-0653">Protein transport</keyword>
<evidence type="ECO:0000256" key="4">
    <source>
        <dbReference type="ARBA" id="ARBA00023136"/>
    </source>
</evidence>
<keyword evidence="2 5" id="KW-0812">Transmembrane</keyword>
<dbReference type="EMBL" id="CP027806">
    <property type="protein sequence ID" value="AXJ00497.1"/>
    <property type="molecule type" value="Genomic_DNA"/>
</dbReference>
<keyword evidence="5" id="KW-0813">Transport</keyword>
<dbReference type="Proteomes" id="UP000254808">
    <property type="component" value="Chromosome"/>
</dbReference>
<dbReference type="GO" id="GO:0009977">
    <property type="term" value="F:proton motive force dependent protein transmembrane transporter activity"/>
    <property type="evidence" value="ECO:0007669"/>
    <property type="project" value="TreeGrafter"/>
</dbReference>
<keyword evidence="4 5" id="KW-0472">Membrane</keyword>
<keyword evidence="3 5" id="KW-1133">Transmembrane helix</keyword>
<dbReference type="Pfam" id="PF00902">
    <property type="entry name" value="TatC"/>
    <property type="match status" value="1"/>
</dbReference>
<feature type="transmembrane region" description="Helical" evidence="5">
    <location>
        <begin position="130"/>
        <end position="155"/>
    </location>
</feature>
<protein>
    <recommendedName>
        <fullName evidence="5">Sec-independent protein translocase protein TatC</fullName>
    </recommendedName>
</protein>
<dbReference type="PANTHER" id="PTHR30371">
    <property type="entry name" value="SEC-INDEPENDENT PROTEIN TRANSLOCASE PROTEIN TATC"/>
    <property type="match status" value="1"/>
</dbReference>
<keyword evidence="5" id="KW-1003">Cell membrane</keyword>
<dbReference type="GO" id="GO:0065002">
    <property type="term" value="P:intracellular protein transmembrane transport"/>
    <property type="evidence" value="ECO:0007669"/>
    <property type="project" value="TreeGrafter"/>
</dbReference>
<feature type="transmembrane region" description="Helical" evidence="5">
    <location>
        <begin position="90"/>
        <end position="110"/>
    </location>
</feature>